<dbReference type="EMBL" id="VSWC01000066">
    <property type="protein sequence ID" value="KAA1097684.1"/>
    <property type="molecule type" value="Genomic_DNA"/>
</dbReference>
<dbReference type="Proteomes" id="UP000324748">
    <property type="component" value="Unassembled WGS sequence"/>
</dbReference>
<dbReference type="AlphaFoldDB" id="A0A5B0PAR0"/>
<organism evidence="1 2">
    <name type="scientific">Puccinia graminis f. sp. tritici</name>
    <dbReference type="NCBI Taxonomy" id="56615"/>
    <lineage>
        <taxon>Eukaryota</taxon>
        <taxon>Fungi</taxon>
        <taxon>Dikarya</taxon>
        <taxon>Basidiomycota</taxon>
        <taxon>Pucciniomycotina</taxon>
        <taxon>Pucciniomycetes</taxon>
        <taxon>Pucciniales</taxon>
        <taxon>Pucciniaceae</taxon>
        <taxon>Puccinia</taxon>
    </lineage>
</organism>
<accession>A0A5B0PAR0</accession>
<protein>
    <submittedName>
        <fullName evidence="1">Uncharacterized protein</fullName>
    </submittedName>
</protein>
<comment type="caution">
    <text evidence="1">The sequence shown here is derived from an EMBL/GenBank/DDBJ whole genome shotgun (WGS) entry which is preliminary data.</text>
</comment>
<reference evidence="1 2" key="1">
    <citation type="submission" date="2019-05" db="EMBL/GenBank/DDBJ databases">
        <title>Emergence of the Ug99 lineage of the wheat stem rust pathogen through somatic hybridization.</title>
        <authorList>
            <person name="Li F."/>
            <person name="Upadhyaya N.M."/>
            <person name="Sperschneider J."/>
            <person name="Matny O."/>
            <person name="Nguyen-Phuc H."/>
            <person name="Mago R."/>
            <person name="Raley C."/>
            <person name="Miller M.E."/>
            <person name="Silverstein K.A.T."/>
            <person name="Henningsen E."/>
            <person name="Hirsch C.D."/>
            <person name="Visser B."/>
            <person name="Pretorius Z.A."/>
            <person name="Steffenson B.J."/>
            <person name="Schwessinger B."/>
            <person name="Dodds P.N."/>
            <person name="Figueroa M."/>
        </authorList>
    </citation>
    <scope>NUCLEOTIDE SEQUENCE [LARGE SCALE GENOMIC DNA]</scope>
    <source>
        <strain evidence="1">21-0</strain>
    </source>
</reference>
<name>A0A5B0PAR0_PUCGR</name>
<proteinExistence type="predicted"/>
<evidence type="ECO:0000313" key="1">
    <source>
        <dbReference type="EMBL" id="KAA1097684.1"/>
    </source>
</evidence>
<gene>
    <name evidence="1" type="ORF">PGT21_017003</name>
</gene>
<sequence>MPWLKLVSDAEELKRIQKKTDLVWPPAATQNPSPLTKLLLKIKESERQHLLPVIGTLSQSSVHSPSHPYYLPVISNTFSSIGFISPSLELLPNHWYILLVIAIGNSSQSSASPPHDQNHLIVIGKSSELSITAPFHQYYIEVISPPSESIPALFEQYHNRKILSY</sequence>
<keyword evidence="2" id="KW-1185">Reference proteome</keyword>
<evidence type="ECO:0000313" key="2">
    <source>
        <dbReference type="Proteomes" id="UP000324748"/>
    </source>
</evidence>